<dbReference type="PANTHER" id="PTHR37691:SF1">
    <property type="entry name" value="BLR3518 PROTEIN"/>
    <property type="match status" value="1"/>
</dbReference>
<dbReference type="AlphaFoldDB" id="A0A512IHD3"/>
<evidence type="ECO:0000313" key="1">
    <source>
        <dbReference type="EMBL" id="GEO97094.1"/>
    </source>
</evidence>
<dbReference type="Gene3D" id="3.40.1260.10">
    <property type="entry name" value="DsrEFH-like"/>
    <property type="match status" value="1"/>
</dbReference>
<dbReference type="InterPro" id="IPR003787">
    <property type="entry name" value="Sulphur_relay_DsrE/F-like"/>
</dbReference>
<dbReference type="STRING" id="388357.GCA_001580365_01920"/>
<reference evidence="1 2" key="1">
    <citation type="submission" date="2019-07" db="EMBL/GenBank/DDBJ databases">
        <title>Whole genome shotgun sequence of Kocuria turfanensis NBRC 107627.</title>
        <authorList>
            <person name="Hosoyama A."/>
            <person name="Uohara A."/>
            <person name="Ohji S."/>
            <person name="Ichikawa N."/>
        </authorList>
    </citation>
    <scope>NUCLEOTIDE SEQUENCE [LARGE SCALE GENOMIC DNA]</scope>
    <source>
        <strain evidence="1 2">NBRC 107627</strain>
    </source>
</reference>
<protein>
    <submittedName>
        <fullName evidence="1">Uncharacterized protein</fullName>
    </submittedName>
</protein>
<gene>
    <name evidence="1" type="ORF">KTU01_32170</name>
</gene>
<accession>A0A512IHD3</accession>
<organism evidence="1 2">
    <name type="scientific">Kocuria turfanensis</name>
    <dbReference type="NCBI Taxonomy" id="388357"/>
    <lineage>
        <taxon>Bacteria</taxon>
        <taxon>Bacillati</taxon>
        <taxon>Actinomycetota</taxon>
        <taxon>Actinomycetes</taxon>
        <taxon>Micrococcales</taxon>
        <taxon>Micrococcaceae</taxon>
        <taxon>Kocuria</taxon>
    </lineage>
</organism>
<dbReference type="Pfam" id="PF02635">
    <property type="entry name" value="DsrE"/>
    <property type="match status" value="1"/>
</dbReference>
<dbReference type="PANTHER" id="PTHR37691">
    <property type="entry name" value="BLR3518 PROTEIN"/>
    <property type="match status" value="1"/>
</dbReference>
<comment type="caution">
    <text evidence="1">The sequence shown here is derived from an EMBL/GenBank/DDBJ whole genome shotgun (WGS) entry which is preliminary data.</text>
</comment>
<dbReference type="InterPro" id="IPR027396">
    <property type="entry name" value="DsrEFH-like"/>
</dbReference>
<dbReference type="Proteomes" id="UP000321103">
    <property type="component" value="Unassembled WGS sequence"/>
</dbReference>
<sequence length="123" mass="12943">MPMLRKAPALHRAVIHLNDAAPEKIQTALQNTANLLAALGPETQVELVAHGPGIAVATDPATEEFTAQLTGLLAAGVALCVCQNTMTARRLTPTDIHPQAVVVASGVAHLVTRQTEGWSYLHP</sequence>
<dbReference type="EMBL" id="BJZS01000106">
    <property type="protein sequence ID" value="GEO97094.1"/>
    <property type="molecule type" value="Genomic_DNA"/>
</dbReference>
<name>A0A512IHD3_9MICC</name>
<evidence type="ECO:0000313" key="2">
    <source>
        <dbReference type="Proteomes" id="UP000321103"/>
    </source>
</evidence>
<proteinExistence type="predicted"/>
<dbReference type="SUPFAM" id="SSF75169">
    <property type="entry name" value="DsrEFH-like"/>
    <property type="match status" value="1"/>
</dbReference>
<keyword evidence="2" id="KW-1185">Reference proteome</keyword>